<organism evidence="1 2">
    <name type="scientific">Ruminiclostridium sufflavum DSM 19573</name>
    <dbReference type="NCBI Taxonomy" id="1121337"/>
    <lineage>
        <taxon>Bacteria</taxon>
        <taxon>Bacillati</taxon>
        <taxon>Bacillota</taxon>
        <taxon>Clostridia</taxon>
        <taxon>Eubacteriales</taxon>
        <taxon>Oscillospiraceae</taxon>
        <taxon>Ruminiclostridium</taxon>
    </lineage>
</organism>
<proteinExistence type="predicted"/>
<dbReference type="AlphaFoldDB" id="A0A318XH82"/>
<reference evidence="1 2" key="1">
    <citation type="submission" date="2018-06" db="EMBL/GenBank/DDBJ databases">
        <title>Genomic Encyclopedia of Type Strains, Phase I: the one thousand microbial genomes (KMG-I) project.</title>
        <authorList>
            <person name="Kyrpides N."/>
        </authorList>
    </citation>
    <scope>NUCLEOTIDE SEQUENCE [LARGE SCALE GENOMIC DNA]</scope>
    <source>
        <strain evidence="1 2">DSM 19573</strain>
    </source>
</reference>
<evidence type="ECO:0000313" key="1">
    <source>
        <dbReference type="EMBL" id="PYG83910.1"/>
    </source>
</evidence>
<accession>A0A318XH82</accession>
<feature type="non-terminal residue" evidence="1">
    <location>
        <position position="1"/>
    </location>
</feature>
<keyword evidence="2" id="KW-1185">Reference proteome</keyword>
<evidence type="ECO:0000313" key="2">
    <source>
        <dbReference type="Proteomes" id="UP000248132"/>
    </source>
</evidence>
<dbReference type="Proteomes" id="UP000248132">
    <property type="component" value="Unassembled WGS sequence"/>
</dbReference>
<comment type="caution">
    <text evidence="1">The sequence shown here is derived from an EMBL/GenBank/DDBJ whole genome shotgun (WGS) entry which is preliminary data.</text>
</comment>
<dbReference type="EMBL" id="QKMR01000041">
    <property type="protein sequence ID" value="PYG83910.1"/>
    <property type="molecule type" value="Genomic_DNA"/>
</dbReference>
<name>A0A318XH82_9FIRM</name>
<dbReference type="RefSeq" id="WP_207658148.1">
    <property type="nucleotide sequence ID" value="NZ_QKMR01000041.1"/>
</dbReference>
<gene>
    <name evidence="1" type="ORF">LY28_03758</name>
</gene>
<protein>
    <submittedName>
        <fullName evidence="1">Uncharacterized protein</fullName>
    </submittedName>
</protein>
<sequence length="267" mass="29883">FLLSRDTADAVAQKTDEVDIAEDISALPDIDGMGNVYSLRQAMAKDSSKELKALVESFAAEKDAEKRAALLDKILLKWTGADEIEPASRGSNFDAGKLAVIERFTGRPFSGTSGANPIAQAVPFLTQAYGDREYFNSFNLKNPVTNEILNSRRWVIDRERNAVLIGLGGQGIYGCEIPMFYALIWNENIIMLETFSKAIGNNAIDTDFYWKITRIEAPECFLKDNTEMMDMIKEALTAYATRSKNDSVTKVNFDYIASPWFIREVNK</sequence>